<evidence type="ECO:0000313" key="6">
    <source>
        <dbReference type="Proteomes" id="UP000000466"/>
    </source>
</evidence>
<dbReference type="Pfam" id="PF10503">
    <property type="entry name" value="Esterase_PHB"/>
    <property type="match status" value="1"/>
</dbReference>
<sequence>MSHRFSRRLAAACYLTPLLSLGLIPLTADAGSWANNQSLGGFSKVHIYTPDTLSPVGDGKALMLVLHGCTQSIDAYKTANLEVAAETHGMVIAVPDAAYKQGYSCWHYWGATKSRSYQDYKNLITLANTMKNDSVRGIDPNQVYIAGLSSGAAFAHTTACLAPDVFAGMGIVAGPSIGTSSNGAFSFETANVASRCNSYAGSYASHFATQIGAFVAGSSDYTVPQAYLRQNAEGMATLYGDTELTTTNRTREGFSHAQTRWSNDWVRMDLISGLGHAWPAGSGASGAYIGANGFNYAMYLGEFFQQYNRRLVQNAAPTLSNVVTSESASRITVSGNAADADGSVSQVAVVIKNGSNATVFSQTLTPSNGNFSATSVNLADGLYQVSVIATDNQGKNSAQTLMSQRVGPVPAAQAPVLSNNLASVSGQCVTVSGTVTDANGDLASVTVAVTGQSQAATLTGDQYSANLCNLGNGSQQATVTATDATQLVTTASVNFTIDAGVAGNYNAHISAGRITWGDGYSACYLAFGSASFVMREIDRGNGQCEWVADANASCNGPVQACSGSSQPTDTDGDGVPDATDNCPAVANPDQADSDGDGTGDACDSSGFECTQTTASNYAHVQAGRATVSGSYAYAVGSGDLLGLYNTFYSATLAQTAAGYYQVGTCP</sequence>
<proteinExistence type="predicted"/>
<name>K4KH90_SIMAS</name>
<dbReference type="Proteomes" id="UP000000466">
    <property type="component" value="Chromosome"/>
</dbReference>
<feature type="region of interest" description="Disordered" evidence="3">
    <location>
        <begin position="561"/>
        <end position="599"/>
    </location>
</feature>
<dbReference type="NCBIfam" id="TIGR01840">
    <property type="entry name" value="esterase_phb"/>
    <property type="match status" value="1"/>
</dbReference>
<dbReference type="InterPro" id="IPR029058">
    <property type="entry name" value="AB_hydrolase_fold"/>
</dbReference>
<reference evidence="5 6" key="1">
    <citation type="journal article" date="2013" name="Genome Announc.">
        <title>Complete genome sequence of Simiduia agarivorans SA1(T), a marine bacterium able to degrade a variety of polysaccharides.</title>
        <authorList>
            <person name="Lin S.Y."/>
            <person name="Shieh W.Y."/>
            <person name="Chen J.S."/>
            <person name="Tang S.L."/>
        </authorList>
    </citation>
    <scope>NUCLEOTIDE SEQUENCE [LARGE SCALE GENOMIC DNA]</scope>
    <source>
        <strain evidence="6">DSM 21679 / JCM 13881 / BCRC 17597 / SA1</strain>
    </source>
</reference>
<organism evidence="5 6">
    <name type="scientific">Simiduia agarivorans (strain DSM 21679 / JCM 13881 / BCRC 17597 / SA1)</name>
    <dbReference type="NCBI Taxonomy" id="1117647"/>
    <lineage>
        <taxon>Bacteria</taxon>
        <taxon>Pseudomonadati</taxon>
        <taxon>Pseudomonadota</taxon>
        <taxon>Gammaproteobacteria</taxon>
        <taxon>Cellvibrionales</taxon>
        <taxon>Cellvibrionaceae</taxon>
        <taxon>Simiduia</taxon>
    </lineage>
</organism>
<evidence type="ECO:0000256" key="1">
    <source>
        <dbReference type="ARBA" id="ARBA00022729"/>
    </source>
</evidence>
<dbReference type="EMBL" id="CP003746">
    <property type="protein sequence ID" value="AFU98474.1"/>
    <property type="molecule type" value="Genomic_DNA"/>
</dbReference>
<evidence type="ECO:0000256" key="4">
    <source>
        <dbReference type="SAM" id="SignalP"/>
    </source>
</evidence>
<dbReference type="SUPFAM" id="SSF103647">
    <property type="entry name" value="TSP type-3 repeat"/>
    <property type="match status" value="1"/>
</dbReference>
<dbReference type="InterPro" id="IPR003367">
    <property type="entry name" value="Thrombospondin_3-like_rpt"/>
</dbReference>
<feature type="signal peptide" evidence="4">
    <location>
        <begin position="1"/>
        <end position="30"/>
    </location>
</feature>
<dbReference type="RefSeq" id="WP_015046647.1">
    <property type="nucleotide sequence ID" value="NC_018868.3"/>
</dbReference>
<evidence type="ECO:0000256" key="2">
    <source>
        <dbReference type="ARBA" id="ARBA00022801"/>
    </source>
</evidence>
<dbReference type="AlphaFoldDB" id="K4KH90"/>
<dbReference type="KEGG" id="saga:M5M_06395"/>
<dbReference type="Gene3D" id="2.60.40.10">
    <property type="entry name" value="Immunoglobulins"/>
    <property type="match status" value="2"/>
</dbReference>
<evidence type="ECO:0000313" key="5">
    <source>
        <dbReference type="EMBL" id="AFU98474.1"/>
    </source>
</evidence>
<dbReference type="GO" id="GO:0016787">
    <property type="term" value="F:hydrolase activity"/>
    <property type="evidence" value="ECO:0007669"/>
    <property type="project" value="UniProtKB-KW"/>
</dbReference>
<accession>K4KH90</accession>
<dbReference type="InterPro" id="IPR013783">
    <property type="entry name" value="Ig-like_fold"/>
</dbReference>
<dbReference type="InterPro" id="IPR050955">
    <property type="entry name" value="Plant_Biomass_Hydrol_Est"/>
</dbReference>
<keyword evidence="1 4" id="KW-0732">Signal</keyword>
<dbReference type="PANTHER" id="PTHR43037">
    <property type="entry name" value="UNNAMED PRODUCT-RELATED"/>
    <property type="match status" value="1"/>
</dbReference>
<dbReference type="eggNOG" id="COG3509">
    <property type="taxonomic scope" value="Bacteria"/>
</dbReference>
<dbReference type="STRING" id="1117647.M5M_06395"/>
<dbReference type="PANTHER" id="PTHR43037:SF1">
    <property type="entry name" value="BLL1128 PROTEIN"/>
    <property type="match status" value="1"/>
</dbReference>
<dbReference type="GO" id="GO:0005509">
    <property type="term" value="F:calcium ion binding"/>
    <property type="evidence" value="ECO:0007669"/>
    <property type="project" value="InterPro"/>
</dbReference>
<dbReference type="SUPFAM" id="SSF53474">
    <property type="entry name" value="alpha/beta-Hydrolases"/>
    <property type="match status" value="2"/>
</dbReference>
<gene>
    <name evidence="5" type="ordered locus">M5M_06395</name>
</gene>
<evidence type="ECO:0000256" key="3">
    <source>
        <dbReference type="SAM" id="MobiDB-lite"/>
    </source>
</evidence>
<dbReference type="GO" id="GO:0005576">
    <property type="term" value="C:extracellular region"/>
    <property type="evidence" value="ECO:0007669"/>
    <property type="project" value="InterPro"/>
</dbReference>
<protein>
    <submittedName>
        <fullName evidence="5">PHB depolymerase family esterase</fullName>
    </submittedName>
</protein>
<dbReference type="Pfam" id="PF02412">
    <property type="entry name" value="TSP_3"/>
    <property type="match status" value="1"/>
</dbReference>
<dbReference type="Gene3D" id="4.10.1080.10">
    <property type="entry name" value="TSP type-3 repeat"/>
    <property type="match status" value="1"/>
</dbReference>
<dbReference type="Gene3D" id="3.40.50.1820">
    <property type="entry name" value="alpha/beta hydrolase"/>
    <property type="match status" value="1"/>
</dbReference>
<feature type="chain" id="PRO_5003878298" evidence="4">
    <location>
        <begin position="31"/>
        <end position="666"/>
    </location>
</feature>
<dbReference type="HOGENOM" id="CLU_426898_0_0_6"/>
<keyword evidence="2" id="KW-0378">Hydrolase</keyword>
<dbReference type="InterPro" id="IPR028974">
    <property type="entry name" value="TSP_type-3_rpt"/>
</dbReference>
<dbReference type="GO" id="GO:0007155">
    <property type="term" value="P:cell adhesion"/>
    <property type="evidence" value="ECO:0007669"/>
    <property type="project" value="InterPro"/>
</dbReference>
<dbReference type="InterPro" id="IPR010126">
    <property type="entry name" value="Esterase_phb"/>
</dbReference>
<keyword evidence="6" id="KW-1185">Reference proteome</keyword>